<dbReference type="Proteomes" id="UP000250235">
    <property type="component" value="Unassembled WGS sequence"/>
</dbReference>
<accession>A0A2Z7B130</accession>
<feature type="compositionally biased region" description="Basic and acidic residues" evidence="1">
    <location>
        <begin position="1"/>
        <end position="13"/>
    </location>
</feature>
<dbReference type="GO" id="GO:0032259">
    <property type="term" value="P:methylation"/>
    <property type="evidence" value="ECO:0007669"/>
    <property type="project" value="UniProtKB-KW"/>
</dbReference>
<evidence type="ECO:0000313" key="3">
    <source>
        <dbReference type="Proteomes" id="UP000250235"/>
    </source>
</evidence>
<name>A0A2Z7B130_9LAMI</name>
<dbReference type="EMBL" id="KV010214">
    <property type="protein sequence ID" value="KZV27963.1"/>
    <property type="molecule type" value="Genomic_DNA"/>
</dbReference>
<reference evidence="2 3" key="1">
    <citation type="journal article" date="2015" name="Proc. Natl. Acad. Sci. U.S.A.">
        <title>The resurrection genome of Boea hygrometrica: A blueprint for survival of dehydration.</title>
        <authorList>
            <person name="Xiao L."/>
            <person name="Yang G."/>
            <person name="Zhang L."/>
            <person name="Yang X."/>
            <person name="Zhao S."/>
            <person name="Ji Z."/>
            <person name="Zhou Q."/>
            <person name="Hu M."/>
            <person name="Wang Y."/>
            <person name="Chen M."/>
            <person name="Xu Y."/>
            <person name="Jin H."/>
            <person name="Xiao X."/>
            <person name="Hu G."/>
            <person name="Bao F."/>
            <person name="Hu Y."/>
            <person name="Wan P."/>
            <person name="Li L."/>
            <person name="Deng X."/>
            <person name="Kuang T."/>
            <person name="Xiang C."/>
            <person name="Zhu J.K."/>
            <person name="Oliver M.J."/>
            <person name="He Y."/>
        </authorList>
    </citation>
    <scope>NUCLEOTIDE SEQUENCE [LARGE SCALE GENOMIC DNA]</scope>
    <source>
        <strain evidence="3">cv. XS01</strain>
    </source>
</reference>
<evidence type="ECO:0000313" key="2">
    <source>
        <dbReference type="EMBL" id="KZV27963.1"/>
    </source>
</evidence>
<gene>
    <name evidence="2" type="ORF">F511_33565</name>
</gene>
<dbReference type="AlphaFoldDB" id="A0A2Z7B130"/>
<protein>
    <submittedName>
        <fullName evidence="2">Lysine-specific demethylase lid</fullName>
    </submittedName>
</protein>
<keyword evidence="2" id="KW-0489">Methyltransferase</keyword>
<organism evidence="2 3">
    <name type="scientific">Dorcoceras hygrometricum</name>
    <dbReference type="NCBI Taxonomy" id="472368"/>
    <lineage>
        <taxon>Eukaryota</taxon>
        <taxon>Viridiplantae</taxon>
        <taxon>Streptophyta</taxon>
        <taxon>Embryophyta</taxon>
        <taxon>Tracheophyta</taxon>
        <taxon>Spermatophyta</taxon>
        <taxon>Magnoliopsida</taxon>
        <taxon>eudicotyledons</taxon>
        <taxon>Gunneridae</taxon>
        <taxon>Pentapetalae</taxon>
        <taxon>asterids</taxon>
        <taxon>lamiids</taxon>
        <taxon>Lamiales</taxon>
        <taxon>Gesneriaceae</taxon>
        <taxon>Didymocarpoideae</taxon>
        <taxon>Trichosporeae</taxon>
        <taxon>Loxocarpinae</taxon>
        <taxon>Dorcoceras</taxon>
    </lineage>
</organism>
<keyword evidence="2" id="KW-0808">Transferase</keyword>
<evidence type="ECO:0000256" key="1">
    <source>
        <dbReference type="SAM" id="MobiDB-lite"/>
    </source>
</evidence>
<sequence>MHFREGSTRRFDGYRPSANTRSPSLAPDLLTSCFLLRVGVAIADVSIAVEVSVELAIRCDDLLVELLLPASDWPMRGRAVIPHSHLPVGIVSPYAPSGELPQFIRWATAG</sequence>
<keyword evidence="3" id="KW-1185">Reference proteome</keyword>
<proteinExistence type="predicted"/>
<dbReference type="GO" id="GO:0008168">
    <property type="term" value="F:methyltransferase activity"/>
    <property type="evidence" value="ECO:0007669"/>
    <property type="project" value="UniProtKB-KW"/>
</dbReference>
<feature type="region of interest" description="Disordered" evidence="1">
    <location>
        <begin position="1"/>
        <end position="22"/>
    </location>
</feature>